<dbReference type="Proteomes" id="UP000256970">
    <property type="component" value="Unassembled WGS sequence"/>
</dbReference>
<dbReference type="PANTHER" id="PTHR36781">
    <property type="entry name" value="OS05G0114600 PROTEIN"/>
    <property type="match status" value="1"/>
</dbReference>
<proteinExistence type="predicted"/>
<gene>
    <name evidence="2" type="ORF">BQ4739_LOCUS7214</name>
</gene>
<protein>
    <recommendedName>
        <fullName evidence="4">MRPL25 domain-containing protein</fullName>
    </recommendedName>
</protein>
<sequence length="132" mass="15522">MSHILRRLGEAALQFRKVGGSKFLPPIISRRRAMVLRKEWLAEGKEWPYEHIVPGKPKNEQPYNNGKQRGHKRFAEQAERQQKIDAAMAKMPQMIADYRASRRIPWDAVSPADKLLLTVRQIREKYVYKKLK</sequence>
<evidence type="ECO:0000313" key="3">
    <source>
        <dbReference type="Proteomes" id="UP000256970"/>
    </source>
</evidence>
<dbReference type="Gene3D" id="6.10.280.120">
    <property type="entry name" value="Growth arrest and DNA-damage-inducible proteins-interacting protein 1"/>
    <property type="match status" value="1"/>
</dbReference>
<evidence type="ECO:0000313" key="2">
    <source>
        <dbReference type="EMBL" id="SZX66807.1"/>
    </source>
</evidence>
<feature type="region of interest" description="Disordered" evidence="1">
    <location>
        <begin position="51"/>
        <end position="81"/>
    </location>
</feature>
<dbReference type="PANTHER" id="PTHR36781:SF1">
    <property type="entry name" value="OS05G0114600 PROTEIN"/>
    <property type="match status" value="1"/>
</dbReference>
<evidence type="ECO:0000256" key="1">
    <source>
        <dbReference type="SAM" id="MobiDB-lite"/>
    </source>
</evidence>
<organism evidence="2 3">
    <name type="scientific">Tetradesmus obliquus</name>
    <name type="common">Green alga</name>
    <name type="synonym">Acutodesmus obliquus</name>
    <dbReference type="NCBI Taxonomy" id="3088"/>
    <lineage>
        <taxon>Eukaryota</taxon>
        <taxon>Viridiplantae</taxon>
        <taxon>Chlorophyta</taxon>
        <taxon>core chlorophytes</taxon>
        <taxon>Chlorophyceae</taxon>
        <taxon>CS clade</taxon>
        <taxon>Sphaeropleales</taxon>
        <taxon>Scenedesmaceae</taxon>
        <taxon>Tetradesmus</taxon>
    </lineage>
</organism>
<accession>A0A383VMQ6</accession>
<reference evidence="2 3" key="1">
    <citation type="submission" date="2016-10" db="EMBL/GenBank/DDBJ databases">
        <authorList>
            <person name="Cai Z."/>
        </authorList>
    </citation>
    <scope>NUCLEOTIDE SEQUENCE [LARGE SCALE GENOMIC DNA]</scope>
</reference>
<keyword evidence="3" id="KW-1185">Reference proteome</keyword>
<dbReference type="AlphaFoldDB" id="A0A383VMQ6"/>
<evidence type="ECO:0008006" key="4">
    <source>
        <dbReference type="Google" id="ProtNLM"/>
    </source>
</evidence>
<name>A0A383VMQ6_TETOB</name>
<dbReference type="EMBL" id="FNXT01000746">
    <property type="protein sequence ID" value="SZX66807.1"/>
    <property type="molecule type" value="Genomic_DNA"/>
</dbReference>
<dbReference type="InterPro" id="IPR043035">
    <property type="entry name" value="Ribosomal_mL64_sf"/>
</dbReference>